<dbReference type="NCBIfam" id="TIGR00797">
    <property type="entry name" value="matE"/>
    <property type="match status" value="1"/>
</dbReference>
<dbReference type="RefSeq" id="WP_274164380.1">
    <property type="nucleotide sequence ID" value="NZ_JAJUBC010000010.1"/>
</dbReference>
<evidence type="ECO:0000256" key="4">
    <source>
        <dbReference type="ARBA" id="ARBA00022448"/>
    </source>
</evidence>
<keyword evidence="6 10" id="KW-0812">Transmembrane</keyword>
<keyword evidence="12" id="KW-1185">Reference proteome</keyword>
<comment type="similarity">
    <text evidence="2">Belongs to the multi antimicrobial extrusion (MATE) (TC 2.A.66.1) family.</text>
</comment>
<evidence type="ECO:0000256" key="6">
    <source>
        <dbReference type="ARBA" id="ARBA00022692"/>
    </source>
</evidence>
<evidence type="ECO:0000313" key="12">
    <source>
        <dbReference type="Proteomes" id="UP001149400"/>
    </source>
</evidence>
<feature type="transmembrane region" description="Helical" evidence="10">
    <location>
        <begin position="315"/>
        <end position="335"/>
    </location>
</feature>
<feature type="transmembrane region" description="Helical" evidence="10">
    <location>
        <begin position="355"/>
        <end position="377"/>
    </location>
</feature>
<dbReference type="InterPro" id="IPR048279">
    <property type="entry name" value="MdtK-like"/>
</dbReference>
<reference evidence="11" key="1">
    <citation type="submission" date="2021-12" db="EMBL/GenBank/DDBJ databases">
        <title>Enterovibrio ZSDZ35 sp. nov. and Enterovibrio ZSDZ42 sp. nov., isolated from coastal seawater in Qingdao.</title>
        <authorList>
            <person name="Zhang P."/>
        </authorList>
    </citation>
    <scope>NUCLEOTIDE SEQUENCE</scope>
    <source>
        <strain evidence="11">ZSDZ42</strain>
    </source>
</reference>
<keyword evidence="4" id="KW-0813">Transport</keyword>
<dbReference type="PANTHER" id="PTHR42893">
    <property type="entry name" value="PROTEIN DETOXIFICATION 44, CHLOROPLASTIC-RELATED"/>
    <property type="match status" value="1"/>
</dbReference>
<sequence>MFSALQQKSLHVRVFSLAFPMVLSNITVPLLGLVDAAVIGHLDHAWYLGGVAIGSTMIAVTFWLLGFLRMATTGLTAQAWGGNDKTGLANVFLQGLTLAWLLAAVILALHPFIADAVLSYSDASAEVKRYADEYFSIRIWSAPAALTNLVIMGWLLGAQNAKKPMMLIILVNLVNIVLDLLFVVGFGWKVQGAAAASVIADYSGMALGLYFVARVWVESSLPSPLAQWKKASAGMSRLAKLNRDIFLRSLCLQLAFTFMTFQGATLGDDVVAANAVLMNFLMLVSFAMDGFAYAMEAMVGKAIGAKNRQELLESLTATSFWSLVISLLITLAFLLGGRSIVGVISDIPAVREQAYLYLPWLIAMPLVSMWCFLLDGVFIGATRGREMRNTMFISMAGFFAIWWLLSSANQDIGNHALWAAMLGFMALRGITLGVLFAYQWRRGKFLLSSHP</sequence>
<feature type="transmembrane region" description="Helical" evidence="10">
    <location>
        <begin position="389"/>
        <end position="405"/>
    </location>
</feature>
<feature type="transmembrane region" description="Helical" evidence="10">
    <location>
        <begin position="245"/>
        <end position="264"/>
    </location>
</feature>
<dbReference type="InterPro" id="IPR044644">
    <property type="entry name" value="DinF-like"/>
</dbReference>
<dbReference type="PIRSF" id="PIRSF006603">
    <property type="entry name" value="DinF"/>
    <property type="match status" value="1"/>
</dbReference>
<feature type="transmembrane region" description="Helical" evidence="10">
    <location>
        <begin position="417"/>
        <end position="438"/>
    </location>
</feature>
<feature type="transmembrane region" description="Helical" evidence="10">
    <location>
        <begin position="167"/>
        <end position="188"/>
    </location>
</feature>
<comment type="caution">
    <text evidence="11">The sequence shown here is derived from an EMBL/GenBank/DDBJ whole genome shotgun (WGS) entry which is preliminary data.</text>
</comment>
<dbReference type="Pfam" id="PF01554">
    <property type="entry name" value="MatE"/>
    <property type="match status" value="2"/>
</dbReference>
<protein>
    <recommendedName>
        <fullName evidence="3">Multidrug resistance protein NorM</fullName>
    </recommendedName>
    <alternativeName>
        <fullName evidence="9">Na(+)/drug antiporter</fullName>
    </alternativeName>
</protein>
<dbReference type="PANTHER" id="PTHR42893:SF46">
    <property type="entry name" value="PROTEIN DETOXIFICATION 44, CHLOROPLASTIC"/>
    <property type="match status" value="1"/>
</dbReference>
<evidence type="ECO:0000256" key="3">
    <source>
        <dbReference type="ARBA" id="ARBA00013489"/>
    </source>
</evidence>
<evidence type="ECO:0000256" key="9">
    <source>
        <dbReference type="ARBA" id="ARBA00030855"/>
    </source>
</evidence>
<keyword evidence="8 10" id="KW-0472">Membrane</keyword>
<keyword evidence="7 10" id="KW-1133">Transmembrane helix</keyword>
<feature type="transmembrane region" description="Helical" evidence="10">
    <location>
        <begin position="134"/>
        <end position="155"/>
    </location>
</feature>
<organism evidence="11 12">
    <name type="scientific">Enterovibrio gelatinilyticus</name>
    <dbReference type="NCBI Taxonomy" id="2899819"/>
    <lineage>
        <taxon>Bacteria</taxon>
        <taxon>Pseudomonadati</taxon>
        <taxon>Pseudomonadota</taxon>
        <taxon>Gammaproteobacteria</taxon>
        <taxon>Vibrionales</taxon>
        <taxon>Vibrionaceae</taxon>
        <taxon>Enterovibrio</taxon>
    </lineage>
</organism>
<feature type="transmembrane region" description="Helical" evidence="10">
    <location>
        <begin position="194"/>
        <end position="213"/>
    </location>
</feature>
<evidence type="ECO:0000256" key="8">
    <source>
        <dbReference type="ARBA" id="ARBA00023136"/>
    </source>
</evidence>
<gene>
    <name evidence="11" type="primary">dinF</name>
    <name evidence="11" type="ORF">LRP50_10320</name>
</gene>
<proteinExistence type="inferred from homology"/>
<dbReference type="CDD" id="cd13136">
    <property type="entry name" value="MATE_DinF_like"/>
    <property type="match status" value="1"/>
</dbReference>
<accession>A0ABT5QZS0</accession>
<dbReference type="EMBL" id="JAJUBC010000010">
    <property type="protein sequence ID" value="MDD1793522.1"/>
    <property type="molecule type" value="Genomic_DNA"/>
</dbReference>
<keyword evidence="5" id="KW-1003">Cell membrane</keyword>
<feature type="transmembrane region" description="Helical" evidence="10">
    <location>
        <begin position="88"/>
        <end position="114"/>
    </location>
</feature>
<evidence type="ECO:0000256" key="2">
    <source>
        <dbReference type="ARBA" id="ARBA00010199"/>
    </source>
</evidence>
<feature type="transmembrane region" description="Helical" evidence="10">
    <location>
        <begin position="46"/>
        <end position="68"/>
    </location>
</feature>
<evidence type="ECO:0000256" key="10">
    <source>
        <dbReference type="SAM" id="Phobius"/>
    </source>
</evidence>
<comment type="subcellular location">
    <subcellularLocation>
        <location evidence="1">Cell inner membrane</location>
        <topology evidence="1">Multi-pass membrane protein</topology>
    </subcellularLocation>
</comment>
<dbReference type="NCBIfam" id="NF007690">
    <property type="entry name" value="PRK10367.1"/>
    <property type="match status" value="1"/>
</dbReference>
<feature type="transmembrane region" description="Helical" evidence="10">
    <location>
        <begin position="270"/>
        <end position="294"/>
    </location>
</feature>
<evidence type="ECO:0000313" key="11">
    <source>
        <dbReference type="EMBL" id="MDD1793522.1"/>
    </source>
</evidence>
<name>A0ABT5QZS0_9GAMM</name>
<evidence type="ECO:0000256" key="5">
    <source>
        <dbReference type="ARBA" id="ARBA00022475"/>
    </source>
</evidence>
<dbReference type="InterPro" id="IPR002528">
    <property type="entry name" value="MATE_fam"/>
</dbReference>
<evidence type="ECO:0000256" key="7">
    <source>
        <dbReference type="ARBA" id="ARBA00022989"/>
    </source>
</evidence>
<feature type="transmembrane region" description="Helical" evidence="10">
    <location>
        <begin position="12"/>
        <end position="34"/>
    </location>
</feature>
<evidence type="ECO:0000256" key="1">
    <source>
        <dbReference type="ARBA" id="ARBA00004429"/>
    </source>
</evidence>
<dbReference type="Proteomes" id="UP001149400">
    <property type="component" value="Unassembled WGS sequence"/>
</dbReference>